<dbReference type="Proteomes" id="UP000234681">
    <property type="component" value="Chromosome 1"/>
</dbReference>
<evidence type="ECO:0000313" key="3">
    <source>
        <dbReference type="Proteomes" id="UP000234681"/>
    </source>
</evidence>
<dbReference type="AlphaFoldDB" id="A6JBM8"/>
<dbReference type="Pfam" id="PF00619">
    <property type="entry name" value="CARD"/>
    <property type="match status" value="1"/>
</dbReference>
<dbReference type="SUPFAM" id="SSF47986">
    <property type="entry name" value="DEATH domain"/>
    <property type="match status" value="1"/>
</dbReference>
<dbReference type="InterPro" id="IPR001315">
    <property type="entry name" value="CARD"/>
</dbReference>
<dbReference type="GO" id="GO:0042981">
    <property type="term" value="P:regulation of apoptotic process"/>
    <property type="evidence" value="ECO:0007669"/>
    <property type="project" value="InterPro"/>
</dbReference>
<dbReference type="PROSITE" id="PS50209">
    <property type="entry name" value="CARD"/>
    <property type="match status" value="1"/>
</dbReference>
<proteinExistence type="predicted"/>
<dbReference type="CDD" id="cd01671">
    <property type="entry name" value="CARD"/>
    <property type="match status" value="1"/>
</dbReference>
<dbReference type="InterPro" id="IPR011029">
    <property type="entry name" value="DEATH-like_dom_sf"/>
</dbReference>
<dbReference type="EMBL" id="CH473980">
    <property type="protein sequence ID" value="EDM08405.1"/>
    <property type="molecule type" value="Genomic_DNA"/>
</dbReference>
<evidence type="ECO:0000313" key="2">
    <source>
        <dbReference type="EMBL" id="EDM08405.1"/>
    </source>
</evidence>
<evidence type="ECO:0000259" key="1">
    <source>
        <dbReference type="PROSITE" id="PS50209"/>
    </source>
</evidence>
<gene>
    <name evidence="2" type="ORF">rCG_24613</name>
</gene>
<protein>
    <submittedName>
        <fullName evidence="2">RCG24613</fullName>
    </submittedName>
</protein>
<reference evidence="3" key="1">
    <citation type="submission" date="2005-09" db="EMBL/GenBank/DDBJ databases">
        <authorList>
            <person name="Mural R.J."/>
            <person name="Li P.W."/>
            <person name="Adams M.D."/>
            <person name="Amanatides P.G."/>
            <person name="Baden-Tillson H."/>
            <person name="Barnstead M."/>
            <person name="Chin S.H."/>
            <person name="Dew I."/>
            <person name="Evans C.A."/>
            <person name="Ferriera S."/>
            <person name="Flanigan M."/>
            <person name="Fosler C."/>
            <person name="Glodek A."/>
            <person name="Gu Z."/>
            <person name="Holt R.A."/>
            <person name="Jennings D."/>
            <person name="Kraft C.L."/>
            <person name="Lu F."/>
            <person name="Nguyen T."/>
            <person name="Nusskern D.R."/>
            <person name="Pfannkoch C.M."/>
            <person name="Sitter C."/>
            <person name="Sutton G.G."/>
            <person name="Venter J.C."/>
            <person name="Wang Z."/>
            <person name="Woodage T."/>
            <person name="Zheng X.H."/>
            <person name="Zhong F."/>
        </authorList>
    </citation>
    <scope>NUCLEOTIDE SEQUENCE [LARGE SCALE GENOMIC DNA]</scope>
    <source>
        <strain>BN</strain>
        <strain evidence="3">Sprague-Dawley</strain>
    </source>
</reference>
<organism evidence="2 3">
    <name type="scientific">Rattus norvegicus</name>
    <name type="common">Rat</name>
    <dbReference type="NCBI Taxonomy" id="10116"/>
    <lineage>
        <taxon>Eukaryota</taxon>
        <taxon>Metazoa</taxon>
        <taxon>Chordata</taxon>
        <taxon>Craniata</taxon>
        <taxon>Vertebrata</taxon>
        <taxon>Euteleostomi</taxon>
        <taxon>Mammalia</taxon>
        <taxon>Eutheria</taxon>
        <taxon>Euarchontoglires</taxon>
        <taxon>Glires</taxon>
        <taxon>Rodentia</taxon>
        <taxon>Myomorpha</taxon>
        <taxon>Muroidea</taxon>
        <taxon>Muridae</taxon>
        <taxon>Murinae</taxon>
        <taxon>Rattus</taxon>
    </lineage>
</organism>
<name>A6JBM8_RAT</name>
<feature type="domain" description="CARD" evidence="1">
    <location>
        <begin position="24"/>
        <end position="113"/>
    </location>
</feature>
<sequence>MLERGAHSWFYSSETRTQWEKEKRSQWLAEILTRYKERMLKDFHLARVLPYLVYDGVFSLKEYREILSRDRYPERVEHFFLTLFSKGPGAFCAFCGHLEELSPYLLISLFLYYQEQTQRILQDVLVAEEAERRNRAQWDSSTVSDPEDQEQRARLFNKEEVNQELCLSIASRNQDKGLLVLVQVTASCLWKTS</sequence>
<accession>A6JBM8</accession>
<dbReference type="Gene3D" id="1.10.533.10">
    <property type="entry name" value="Death Domain, Fas"/>
    <property type="match status" value="1"/>
</dbReference>